<dbReference type="CDD" id="cd16423">
    <property type="entry name" value="HAD_BPGM-like"/>
    <property type="match status" value="1"/>
</dbReference>
<dbReference type="NCBIfam" id="TIGR01509">
    <property type="entry name" value="HAD-SF-IA-v3"/>
    <property type="match status" value="1"/>
</dbReference>
<evidence type="ECO:0000256" key="1">
    <source>
        <dbReference type="ARBA" id="ARBA00001946"/>
    </source>
</evidence>
<dbReference type="InterPro" id="IPR041492">
    <property type="entry name" value="HAD_2"/>
</dbReference>
<sequence>MMKTSLIFDMDGVIVDSEYIFLSTKTQMLLDRGIDTNEAYQYQFMGTTFDDMWTTMKKECQLEDSVEALIAEMNHRRQAMLKRDGVRAIAGAVQLIKHLHAKGYRLAVASSSPKADIIRNLTALGLLDCFEVLVSGEEVARSKPAPDIFLKAAEWLSVDPKTCLVIEDTKHGSQAAKAAQMTCIGFANPDYPLQDLSACDSIVQQLKAVCELL</sequence>
<dbReference type="Gene3D" id="3.40.50.1000">
    <property type="entry name" value="HAD superfamily/HAD-like"/>
    <property type="match status" value="1"/>
</dbReference>
<evidence type="ECO:0000256" key="3">
    <source>
        <dbReference type="ARBA" id="ARBA00022723"/>
    </source>
</evidence>
<keyword evidence="5" id="KW-0119">Carbohydrate metabolism</keyword>
<dbReference type="PANTHER" id="PTHR46193:SF18">
    <property type="entry name" value="HEXITOL PHOSPHATASE B"/>
    <property type="match status" value="1"/>
</dbReference>
<dbReference type="InterPro" id="IPR023198">
    <property type="entry name" value="PGP-like_dom2"/>
</dbReference>
<evidence type="ECO:0000313" key="6">
    <source>
        <dbReference type="EMBL" id="ACG62029.1"/>
    </source>
</evidence>
<protein>
    <submittedName>
        <fullName evidence="6">Phosphoglycolate phosphatase</fullName>
    </submittedName>
</protein>
<evidence type="ECO:0000313" key="7">
    <source>
        <dbReference type="Proteomes" id="UP000001873"/>
    </source>
</evidence>
<evidence type="ECO:0000256" key="4">
    <source>
        <dbReference type="ARBA" id="ARBA00022842"/>
    </source>
</evidence>
<dbReference type="SFLD" id="SFLDG01129">
    <property type="entry name" value="C1.5:_HAD__Beta-PGM__Phosphata"/>
    <property type="match status" value="1"/>
</dbReference>
<comment type="cofactor">
    <cofactor evidence="1">
        <name>Mg(2+)</name>
        <dbReference type="ChEBI" id="CHEBI:18420"/>
    </cofactor>
</comment>
<keyword evidence="4" id="KW-0460">Magnesium</keyword>
<dbReference type="GO" id="GO:0003824">
    <property type="term" value="F:catalytic activity"/>
    <property type="evidence" value="ECO:0007669"/>
    <property type="project" value="UniProtKB-ARBA"/>
</dbReference>
<dbReference type="Gene3D" id="1.10.150.240">
    <property type="entry name" value="Putative phosphatase, domain 2"/>
    <property type="match status" value="1"/>
</dbReference>
<name>B4U212_STREM</name>
<dbReference type="InterPro" id="IPR036412">
    <property type="entry name" value="HAD-like_sf"/>
</dbReference>
<organism evidence="6 7">
    <name type="scientific">Streptococcus equi subsp. zooepidemicus (strain MGCS10565)</name>
    <dbReference type="NCBI Taxonomy" id="552526"/>
    <lineage>
        <taxon>Bacteria</taxon>
        <taxon>Bacillati</taxon>
        <taxon>Bacillota</taxon>
        <taxon>Bacilli</taxon>
        <taxon>Lactobacillales</taxon>
        <taxon>Streptococcaceae</taxon>
        <taxon>Streptococcus</taxon>
    </lineage>
</organism>
<dbReference type="PANTHER" id="PTHR46193">
    <property type="entry name" value="6-PHOSPHOGLUCONATE PHOSPHATASE"/>
    <property type="match status" value="1"/>
</dbReference>
<dbReference type="HOGENOM" id="CLU_045011_13_2_9"/>
<dbReference type="SUPFAM" id="SSF56784">
    <property type="entry name" value="HAD-like"/>
    <property type="match status" value="1"/>
</dbReference>
<dbReference type="SFLD" id="SFLDG01135">
    <property type="entry name" value="C1.5.6:_HAD__Beta-PGM__Phospha"/>
    <property type="match status" value="1"/>
</dbReference>
<dbReference type="InterPro" id="IPR006439">
    <property type="entry name" value="HAD-SF_hydro_IA"/>
</dbReference>
<dbReference type="SFLD" id="SFLDS00003">
    <property type="entry name" value="Haloacid_Dehalogenase"/>
    <property type="match status" value="1"/>
</dbReference>
<gene>
    <name evidence="6" type="ordered locus">Sez_0664</name>
</gene>
<dbReference type="GO" id="GO:0046872">
    <property type="term" value="F:metal ion binding"/>
    <property type="evidence" value="ECO:0007669"/>
    <property type="project" value="UniProtKB-KW"/>
</dbReference>
<dbReference type="EMBL" id="CP001129">
    <property type="protein sequence ID" value="ACG62029.1"/>
    <property type="molecule type" value="Genomic_DNA"/>
</dbReference>
<evidence type="ECO:0000256" key="5">
    <source>
        <dbReference type="ARBA" id="ARBA00023277"/>
    </source>
</evidence>
<reference evidence="6 7" key="1">
    <citation type="journal article" date="2008" name="PLoS ONE">
        <title>Genome sequence of a lancefield group C Streptococcus zooepidemicus strain causing epidemic nephritis: new information about an old disease.</title>
        <authorList>
            <person name="Beres S.B."/>
            <person name="Sesso R."/>
            <person name="Pinto S.W.L."/>
            <person name="Hoe N.P."/>
            <person name="Porcella S.F."/>
            <person name="Deleo F.R."/>
            <person name="Musser J.M."/>
        </authorList>
    </citation>
    <scope>NUCLEOTIDE SEQUENCE [LARGE SCALE GENOMIC DNA]</scope>
    <source>
        <strain evidence="6 7">MGCS10565</strain>
    </source>
</reference>
<dbReference type="Pfam" id="PF13419">
    <property type="entry name" value="HAD_2"/>
    <property type="match status" value="1"/>
</dbReference>
<dbReference type="InterPro" id="IPR023214">
    <property type="entry name" value="HAD_sf"/>
</dbReference>
<dbReference type="Proteomes" id="UP000001873">
    <property type="component" value="Chromosome"/>
</dbReference>
<dbReference type="InterPro" id="IPR051600">
    <property type="entry name" value="Beta-PGM-like"/>
</dbReference>
<evidence type="ECO:0000256" key="2">
    <source>
        <dbReference type="ARBA" id="ARBA00006171"/>
    </source>
</evidence>
<comment type="similarity">
    <text evidence="2">Belongs to the HAD-like hydrolase superfamily. CbbY/CbbZ/Gph/YieH family.</text>
</comment>
<dbReference type="KEGG" id="sez:Sez_0664"/>
<proteinExistence type="inferred from homology"/>
<keyword evidence="3" id="KW-0479">Metal-binding</keyword>
<dbReference type="AlphaFoldDB" id="B4U212"/>
<accession>B4U212</accession>